<feature type="compositionally biased region" description="Polar residues" evidence="4">
    <location>
        <begin position="877"/>
        <end position="896"/>
    </location>
</feature>
<proteinExistence type="inferred from homology"/>
<reference evidence="6" key="1">
    <citation type="journal article" date="2020" name="Stud. Mycol.">
        <title>101 Dothideomycetes genomes: a test case for predicting lifestyles and emergence of pathogens.</title>
        <authorList>
            <person name="Haridas S."/>
            <person name="Albert R."/>
            <person name="Binder M."/>
            <person name="Bloem J."/>
            <person name="Labutti K."/>
            <person name="Salamov A."/>
            <person name="Andreopoulos B."/>
            <person name="Baker S."/>
            <person name="Barry K."/>
            <person name="Bills G."/>
            <person name="Bluhm B."/>
            <person name="Cannon C."/>
            <person name="Castanera R."/>
            <person name="Culley D."/>
            <person name="Daum C."/>
            <person name="Ezra D."/>
            <person name="Gonzalez J."/>
            <person name="Henrissat B."/>
            <person name="Kuo A."/>
            <person name="Liang C."/>
            <person name="Lipzen A."/>
            <person name="Lutzoni F."/>
            <person name="Magnuson J."/>
            <person name="Mondo S."/>
            <person name="Nolan M."/>
            <person name="Ohm R."/>
            <person name="Pangilinan J."/>
            <person name="Park H.-J."/>
            <person name="Ramirez L."/>
            <person name="Alfaro M."/>
            <person name="Sun H."/>
            <person name="Tritt A."/>
            <person name="Yoshinaga Y."/>
            <person name="Zwiers L.-H."/>
            <person name="Turgeon B."/>
            <person name="Goodwin S."/>
            <person name="Spatafora J."/>
            <person name="Crous P."/>
            <person name="Grigoriev I."/>
        </authorList>
    </citation>
    <scope>NUCLEOTIDE SEQUENCE</scope>
    <source>
        <strain evidence="6">Tuck. ex Michener</strain>
    </source>
</reference>
<feature type="region of interest" description="Disordered" evidence="4">
    <location>
        <begin position="20"/>
        <end position="51"/>
    </location>
</feature>
<keyword evidence="2 3" id="KW-0378">Hydrolase</keyword>
<feature type="compositionally biased region" description="Low complexity" evidence="4">
    <location>
        <begin position="836"/>
        <end position="850"/>
    </location>
</feature>
<dbReference type="OrthoDB" id="546632at2759"/>
<name>A0A6A6H4R8_VIRVR</name>
<feature type="compositionally biased region" description="Low complexity" evidence="4">
    <location>
        <begin position="30"/>
        <end position="45"/>
    </location>
</feature>
<comment type="similarity">
    <text evidence="3">Belongs to the cyclic nucleotide phosphodiesterase family.</text>
</comment>
<feature type="compositionally biased region" description="Polar residues" evidence="4">
    <location>
        <begin position="851"/>
        <end position="864"/>
    </location>
</feature>
<dbReference type="InterPro" id="IPR002073">
    <property type="entry name" value="PDEase_catalytic_dom"/>
</dbReference>
<feature type="region of interest" description="Disordered" evidence="4">
    <location>
        <begin position="106"/>
        <end position="137"/>
    </location>
</feature>
<feature type="region of interest" description="Disordered" evidence="4">
    <location>
        <begin position="876"/>
        <end position="901"/>
    </location>
</feature>
<dbReference type="InterPro" id="IPR003607">
    <property type="entry name" value="HD/PDEase_dom"/>
</dbReference>
<evidence type="ECO:0000313" key="6">
    <source>
        <dbReference type="EMBL" id="KAF2232897.1"/>
    </source>
</evidence>
<dbReference type="AlphaFoldDB" id="A0A6A6H4R8"/>
<feature type="region of interest" description="Disordered" evidence="4">
    <location>
        <begin position="794"/>
        <end position="864"/>
    </location>
</feature>
<dbReference type="PROSITE" id="PS51845">
    <property type="entry name" value="PDEASE_I_2"/>
    <property type="match status" value="1"/>
</dbReference>
<dbReference type="SUPFAM" id="SSF109604">
    <property type="entry name" value="HD-domain/PDEase-like"/>
    <property type="match status" value="1"/>
</dbReference>
<dbReference type="InterPro" id="IPR023174">
    <property type="entry name" value="PDEase_CS"/>
</dbReference>
<evidence type="ECO:0000256" key="1">
    <source>
        <dbReference type="ARBA" id="ARBA00022723"/>
    </source>
</evidence>
<feature type="compositionally biased region" description="Polar residues" evidence="4">
    <location>
        <begin position="702"/>
        <end position="723"/>
    </location>
</feature>
<dbReference type="GO" id="GO:0007165">
    <property type="term" value="P:signal transduction"/>
    <property type="evidence" value="ECO:0007669"/>
    <property type="project" value="InterPro"/>
</dbReference>
<sequence>MDHGACHVVYLDRRARENETVKRDVATAHPGSSTSGTSSPRRSPGYFDLGRGRAGEVQANLQAILSTFTEVHICGTGEDCLSKIVQLENSIEEKRPTILLLDIPYDEEQRNKRRSREPRTPSPNTARRGQHESMTDPPEFYGMRFLLHVAAEQREHAMSRLVIPIVLLSGLQQDLGWMSPALPSPGVPSPQTQNDPIRIIRYLDAGAVDVLTSPISRDRIQSLTAHAYRTYREHGANESGFLMEKRRRKLSWVGVDETKPYAYLRESMVSGLMGNICNPSNVAESIDPTDFDVSDDRKAVVAAAVGSWAFSADDFTDDELLYGALTMLEHALKMPEVEKWYRSTDQLITFLLACRSAYNEFVLYHNFRHAVDVLQALFYFLLQIGTLPPYSDETSKTNRKYSAIATLLTPFQGLMLLISAIGHDVGHPGVNNAFLVALNAPLAQLYNDRSVLESFHCAAYSQILRRYWPAAFSDTTMRKSMINAILATDMGVHFQYMADLGNLQEKLAQNNKELDGWGAKQLEKYRELACGILIKCADISNVARKFDCAAKWAGILTDEFANQGIMEKELNIPTTLFGGPPVRDNMVKMGESQIGFMNIFAIPLFESVTDILPAMQFSVDELLRNKGIWARRIEQGKHHHTVRTLASQVDGAAPSPFTRTGPDYFQSNVSQSELETKVAYDSAQTTAPQTLVLNHARKPSNRSEGSTARSSLEQATSLSQPSLHTGDAPQDHMTSAQPVSGVPTLVQSRRGSKEIPLAPLNLGQIGPLATSDAHNVSSSRRGSADASLTTILITSKESSADTEKPPTELPGVAATPPKSQSQPILADANDPAGRTSVPSYPSAHSHAASSNTNTIPHSPSTQATSLFEGDSLALNGESVTTRSPSFPPNDYQSTSLPHLPSAEEKGDVISAYGPDTVNNVSDLEDNHVLRTRPSRTGLRGLKFWKDLRRWKSPSPVNRSSPNHVQ</sequence>
<dbReference type="GO" id="GO:0004114">
    <property type="term" value="F:3',5'-cyclic-nucleotide phosphodiesterase activity"/>
    <property type="evidence" value="ECO:0007669"/>
    <property type="project" value="InterPro"/>
</dbReference>
<dbReference type="InterPro" id="IPR036971">
    <property type="entry name" value="PDEase_catalytic_dom_sf"/>
</dbReference>
<dbReference type="Proteomes" id="UP000800092">
    <property type="component" value="Unassembled WGS sequence"/>
</dbReference>
<dbReference type="PROSITE" id="PS00126">
    <property type="entry name" value="PDEASE_I_1"/>
    <property type="match status" value="1"/>
</dbReference>
<dbReference type="GO" id="GO:0046872">
    <property type="term" value="F:metal ion binding"/>
    <property type="evidence" value="ECO:0007669"/>
    <property type="project" value="UniProtKB-KW"/>
</dbReference>
<protein>
    <recommendedName>
        <fullName evidence="3">Phosphodiesterase</fullName>
        <ecNumber evidence="3">3.1.4.-</ecNumber>
    </recommendedName>
</protein>
<dbReference type="Pfam" id="PF00233">
    <property type="entry name" value="PDEase_I"/>
    <property type="match status" value="1"/>
</dbReference>
<evidence type="ECO:0000256" key="2">
    <source>
        <dbReference type="ARBA" id="ARBA00022801"/>
    </source>
</evidence>
<feature type="region of interest" description="Disordered" evidence="4">
    <location>
        <begin position="689"/>
        <end position="741"/>
    </location>
</feature>
<organism evidence="6 7">
    <name type="scientific">Viridothelium virens</name>
    <name type="common">Speckled blister lichen</name>
    <name type="synonym">Trypethelium virens</name>
    <dbReference type="NCBI Taxonomy" id="1048519"/>
    <lineage>
        <taxon>Eukaryota</taxon>
        <taxon>Fungi</taxon>
        <taxon>Dikarya</taxon>
        <taxon>Ascomycota</taxon>
        <taxon>Pezizomycotina</taxon>
        <taxon>Dothideomycetes</taxon>
        <taxon>Dothideomycetes incertae sedis</taxon>
        <taxon>Trypetheliales</taxon>
        <taxon>Trypetheliaceae</taxon>
        <taxon>Viridothelium</taxon>
    </lineage>
</organism>
<dbReference type="EMBL" id="ML991811">
    <property type="protein sequence ID" value="KAF2232897.1"/>
    <property type="molecule type" value="Genomic_DNA"/>
</dbReference>
<evidence type="ECO:0000313" key="7">
    <source>
        <dbReference type="Proteomes" id="UP000800092"/>
    </source>
</evidence>
<dbReference type="PANTHER" id="PTHR11347">
    <property type="entry name" value="CYCLIC NUCLEOTIDE PHOSPHODIESTERASE"/>
    <property type="match status" value="1"/>
</dbReference>
<comment type="cofactor">
    <cofactor evidence="3">
        <name>a divalent metal cation</name>
        <dbReference type="ChEBI" id="CHEBI:60240"/>
    </cofactor>
    <text evidence="3">Binds 2 divalent metal cations per subunit. Site 1 may preferentially bind zinc ions, while site 2 has a preference for magnesium and/or manganese ions.</text>
</comment>
<accession>A0A6A6H4R8</accession>
<evidence type="ECO:0000256" key="4">
    <source>
        <dbReference type="SAM" id="MobiDB-lite"/>
    </source>
</evidence>
<evidence type="ECO:0000256" key="3">
    <source>
        <dbReference type="RuleBase" id="RU363067"/>
    </source>
</evidence>
<dbReference type="CDD" id="cd00077">
    <property type="entry name" value="HDc"/>
    <property type="match status" value="1"/>
</dbReference>
<gene>
    <name evidence="6" type="ORF">EV356DRAFT_517032</name>
</gene>
<keyword evidence="7" id="KW-1185">Reference proteome</keyword>
<dbReference type="EC" id="3.1.4.-" evidence="3"/>
<feature type="domain" description="PDEase" evidence="5">
    <location>
        <begin position="274"/>
        <end position="636"/>
    </location>
</feature>
<keyword evidence="1 3" id="KW-0479">Metal-binding</keyword>
<dbReference type="Gene3D" id="1.10.1300.10">
    <property type="entry name" value="3'5'-cyclic nucleotide phosphodiesterase, catalytic domain"/>
    <property type="match status" value="1"/>
</dbReference>
<evidence type="ECO:0000259" key="5">
    <source>
        <dbReference type="PROSITE" id="PS51845"/>
    </source>
</evidence>